<keyword evidence="2" id="KW-1185">Reference proteome</keyword>
<dbReference type="Proteomes" id="UP001055816">
    <property type="component" value="Segment"/>
</dbReference>
<proteinExistence type="predicted"/>
<name>A0A9E7N3W3_9CAUD</name>
<gene>
    <name evidence="1" type="ORF">Henu11_gp56</name>
</gene>
<accession>A0A9E7N3W3</accession>
<dbReference type="EMBL" id="OM953433">
    <property type="protein sequence ID" value="UTC26085.1"/>
    <property type="molecule type" value="Genomic_DNA"/>
</dbReference>
<protein>
    <submittedName>
        <fullName evidence="1">Uncharacterized protein</fullName>
    </submittedName>
</protein>
<organism evidence="1 2">
    <name type="scientific">Shigella phage Henu11</name>
    <dbReference type="NCBI Taxonomy" id="2930391"/>
    <lineage>
        <taxon>Viruses</taxon>
        <taxon>Duplodnaviria</taxon>
        <taxon>Heunggongvirae</taxon>
        <taxon>Uroviricota</taxon>
        <taxon>Caudoviricetes</taxon>
        <taxon>Andersonviridae</taxon>
        <taxon>Ounavirinae</taxon>
        <taxon>Mooglevirus</taxon>
        <taxon>Mooglevirus Henu11</taxon>
    </lineage>
</organism>
<evidence type="ECO:0000313" key="1">
    <source>
        <dbReference type="EMBL" id="UTC26085.1"/>
    </source>
</evidence>
<evidence type="ECO:0000313" key="2">
    <source>
        <dbReference type="Proteomes" id="UP001055816"/>
    </source>
</evidence>
<sequence length="144" mass="16689">MSVLNFWIKLRKLREVIMNKEIQVKVDTSRHGVQDLELVDASIYERDGELFLHFTKSDNELIRVRDDEDGCPVFGWYGVDFPLYAYHYPDGQEDWTTQAIFDELNGVPLEDEVSEPTLLTFTFIKEEKVGDISVTEALQVTQVV</sequence>
<reference evidence="1" key="1">
    <citation type="submission" date="2022-03" db="EMBL/GenBank/DDBJ databases">
        <authorList>
            <person name="Zhao Y."/>
        </authorList>
    </citation>
    <scope>NUCLEOTIDE SEQUENCE</scope>
</reference>